<sequence>MPCRCSGLHPAHGRGFPGHGGRLNYRDNPQHRAWRDKVDEIYSAMADNYYSAVDRNTRTWIKLSVVARSEREATSGNQRPN</sequence>
<dbReference type="EMBL" id="UINC01077914">
    <property type="protein sequence ID" value="SVC18488.1"/>
    <property type="molecule type" value="Genomic_DNA"/>
</dbReference>
<name>A0A382K2N0_9ZZZZ</name>
<evidence type="ECO:0000256" key="1">
    <source>
        <dbReference type="SAM" id="MobiDB-lite"/>
    </source>
</evidence>
<gene>
    <name evidence="2" type="ORF">METZ01_LOCUS271342</name>
</gene>
<protein>
    <submittedName>
        <fullName evidence="2">Uncharacterized protein</fullName>
    </submittedName>
</protein>
<evidence type="ECO:0000313" key="2">
    <source>
        <dbReference type="EMBL" id="SVC18488.1"/>
    </source>
</evidence>
<reference evidence="2" key="1">
    <citation type="submission" date="2018-05" db="EMBL/GenBank/DDBJ databases">
        <authorList>
            <person name="Lanie J.A."/>
            <person name="Ng W.-L."/>
            <person name="Kazmierczak K.M."/>
            <person name="Andrzejewski T.M."/>
            <person name="Davidsen T.M."/>
            <person name="Wayne K.J."/>
            <person name="Tettelin H."/>
            <person name="Glass J.I."/>
            <person name="Rusch D."/>
            <person name="Podicherti R."/>
            <person name="Tsui H.-C.T."/>
            <person name="Winkler M.E."/>
        </authorList>
    </citation>
    <scope>NUCLEOTIDE SEQUENCE</scope>
</reference>
<dbReference type="AlphaFoldDB" id="A0A382K2N0"/>
<organism evidence="2">
    <name type="scientific">marine metagenome</name>
    <dbReference type="NCBI Taxonomy" id="408172"/>
    <lineage>
        <taxon>unclassified sequences</taxon>
        <taxon>metagenomes</taxon>
        <taxon>ecological metagenomes</taxon>
    </lineage>
</organism>
<proteinExistence type="predicted"/>
<feature type="region of interest" description="Disordered" evidence="1">
    <location>
        <begin position="1"/>
        <end position="21"/>
    </location>
</feature>
<accession>A0A382K2N0</accession>